<name>A0ABM1DUS4_PRICU</name>
<evidence type="ECO:0000256" key="1">
    <source>
        <dbReference type="SAM" id="MobiDB-lite"/>
    </source>
</evidence>
<evidence type="ECO:0000313" key="2">
    <source>
        <dbReference type="Proteomes" id="UP000695022"/>
    </source>
</evidence>
<dbReference type="GeneID" id="106806317"/>
<dbReference type="PANTHER" id="PTHR21588">
    <property type="entry name" value="COILED-COIL-HELIX-COILED-COIL-HELIX DOMAIN CONTAINING 6"/>
    <property type="match status" value="1"/>
</dbReference>
<sequence>MGGTSSTRRVTVEMEDEDGNGVVKISESMARRLAGEGDSSPREPRKAAAQHVSQPALPSATAPKMVPPMGYPVPSGISQQEHEEEIRRIESYYKERQHALEQRNVEQYSLTKEEFENALKQVHAKFVKQPKTPICGDMEERVMKCYEANRGQTLLCSQEAKAFVQCVDHTRGVTKIIEQNLLVLSCST</sequence>
<feature type="region of interest" description="Disordered" evidence="1">
    <location>
        <begin position="1"/>
        <end position="69"/>
    </location>
</feature>
<feature type="compositionally biased region" description="Basic and acidic residues" evidence="1">
    <location>
        <begin position="29"/>
        <end position="46"/>
    </location>
</feature>
<dbReference type="InterPro" id="IPR052632">
    <property type="entry name" value="MICOS_subunit_Mic19"/>
</dbReference>
<dbReference type="RefSeq" id="XP_014663695.1">
    <property type="nucleotide sequence ID" value="XM_014808209.1"/>
</dbReference>
<proteinExistence type="predicted"/>
<protein>
    <submittedName>
        <fullName evidence="3">MICOS complex subunit MIC19-like isoform X1</fullName>
    </submittedName>
</protein>
<gene>
    <name evidence="3" type="primary">LOC106806317</name>
</gene>
<dbReference type="Proteomes" id="UP000695022">
    <property type="component" value="Unplaced"/>
</dbReference>
<keyword evidence="2" id="KW-1185">Reference proteome</keyword>
<organism evidence="2 3">
    <name type="scientific">Priapulus caudatus</name>
    <name type="common">Priapulid worm</name>
    <dbReference type="NCBI Taxonomy" id="37621"/>
    <lineage>
        <taxon>Eukaryota</taxon>
        <taxon>Metazoa</taxon>
        <taxon>Ecdysozoa</taxon>
        <taxon>Scalidophora</taxon>
        <taxon>Priapulida</taxon>
        <taxon>Priapulimorpha</taxon>
        <taxon>Priapulimorphida</taxon>
        <taxon>Priapulidae</taxon>
        <taxon>Priapulus</taxon>
    </lineage>
</organism>
<accession>A0ABM1DUS4</accession>
<reference evidence="3" key="1">
    <citation type="submission" date="2025-08" db="UniProtKB">
        <authorList>
            <consortium name="RefSeq"/>
        </authorList>
    </citation>
    <scope>IDENTIFICATION</scope>
</reference>
<dbReference type="PANTHER" id="PTHR21588:SF18">
    <property type="entry name" value="MICOS COMPLEX SUBUNIT MIC19"/>
    <property type="match status" value="1"/>
</dbReference>
<evidence type="ECO:0000313" key="3">
    <source>
        <dbReference type="RefSeq" id="XP_014663695.1"/>
    </source>
</evidence>